<dbReference type="SUPFAM" id="SSF55785">
    <property type="entry name" value="PYP-like sensor domain (PAS domain)"/>
    <property type="match status" value="2"/>
</dbReference>
<dbReference type="PANTHER" id="PTHR47429:SF7">
    <property type="entry name" value="GATA-FACTOR"/>
    <property type="match status" value="1"/>
</dbReference>
<keyword evidence="18" id="KW-1185">Reference proteome</keyword>
<evidence type="ECO:0000256" key="10">
    <source>
        <dbReference type="ARBA" id="ARBA00023015"/>
    </source>
</evidence>
<name>A0A0C9VMR8_9AGAM</name>
<keyword evidence="1" id="KW-0600">Photoreceptor protein</keyword>
<keyword evidence="10" id="KW-0805">Transcription regulation</keyword>
<feature type="domain" description="PAS" evidence="16">
    <location>
        <begin position="393"/>
        <end position="456"/>
    </location>
</feature>
<dbReference type="InterPro" id="IPR035965">
    <property type="entry name" value="PAS-like_dom_sf"/>
</dbReference>
<feature type="compositionally biased region" description="Low complexity" evidence="15">
    <location>
        <begin position="471"/>
        <end position="480"/>
    </location>
</feature>
<dbReference type="GO" id="GO:0008270">
    <property type="term" value="F:zinc ion binding"/>
    <property type="evidence" value="ECO:0007669"/>
    <property type="project" value="UniProtKB-KW"/>
</dbReference>
<dbReference type="InterPro" id="IPR013767">
    <property type="entry name" value="PAS_fold"/>
</dbReference>
<keyword evidence="7" id="KW-0863">Zinc-finger</keyword>
<dbReference type="PANTHER" id="PTHR47429">
    <property type="entry name" value="PROTEIN TWIN LOV 1"/>
    <property type="match status" value="1"/>
</dbReference>
<dbReference type="PROSITE" id="PS50112">
    <property type="entry name" value="PAS"/>
    <property type="match status" value="2"/>
</dbReference>
<keyword evidence="8" id="KW-0862">Zinc</keyword>
<dbReference type="Proteomes" id="UP000053820">
    <property type="component" value="Unassembled WGS sequence"/>
</dbReference>
<evidence type="ECO:0000256" key="1">
    <source>
        <dbReference type="ARBA" id="ARBA00022543"/>
    </source>
</evidence>
<feature type="region of interest" description="Disordered" evidence="15">
    <location>
        <begin position="451"/>
        <end position="488"/>
    </location>
</feature>
<keyword evidence="3" id="KW-0285">Flavoprotein</keyword>
<dbReference type="Gene3D" id="3.30.450.20">
    <property type="entry name" value="PAS domain"/>
    <property type="match status" value="2"/>
</dbReference>
<accession>A0A0C9VMR8</accession>
<organism evidence="17 18">
    <name type="scientific">Hydnomerulius pinastri MD-312</name>
    <dbReference type="NCBI Taxonomy" id="994086"/>
    <lineage>
        <taxon>Eukaryota</taxon>
        <taxon>Fungi</taxon>
        <taxon>Dikarya</taxon>
        <taxon>Basidiomycota</taxon>
        <taxon>Agaricomycotina</taxon>
        <taxon>Agaricomycetes</taxon>
        <taxon>Agaricomycetidae</taxon>
        <taxon>Boletales</taxon>
        <taxon>Boletales incertae sedis</taxon>
        <taxon>Leucogyrophana</taxon>
    </lineage>
</organism>
<evidence type="ECO:0000256" key="2">
    <source>
        <dbReference type="ARBA" id="ARBA00022606"/>
    </source>
</evidence>
<dbReference type="AlphaFoldDB" id="A0A0C9VMR8"/>
<keyword evidence="4" id="KW-0288">FMN</keyword>
<keyword evidence="5" id="KW-0479">Metal-binding</keyword>
<dbReference type="SMART" id="SM00091">
    <property type="entry name" value="PAS"/>
    <property type="match status" value="3"/>
</dbReference>
<dbReference type="GO" id="GO:0003677">
    <property type="term" value="F:DNA binding"/>
    <property type="evidence" value="ECO:0007669"/>
    <property type="project" value="UniProtKB-KW"/>
</dbReference>
<keyword evidence="14" id="KW-0675">Receptor</keyword>
<dbReference type="CDD" id="cd00130">
    <property type="entry name" value="PAS"/>
    <property type="match status" value="2"/>
</dbReference>
<evidence type="ECO:0000256" key="14">
    <source>
        <dbReference type="ARBA" id="ARBA00023170"/>
    </source>
</evidence>
<dbReference type="GO" id="GO:0005634">
    <property type="term" value="C:nucleus"/>
    <property type="evidence" value="ECO:0007669"/>
    <property type="project" value="TreeGrafter"/>
</dbReference>
<dbReference type="FunFam" id="3.30.450.20:FF:000064">
    <property type="entry name" value="Vivid PAS protein VVD"/>
    <property type="match status" value="1"/>
</dbReference>
<keyword evidence="9" id="KW-0157">Chromophore</keyword>
<proteinExistence type="predicted"/>
<dbReference type="HOGENOM" id="CLU_007918_0_0_1"/>
<dbReference type="GO" id="GO:0009881">
    <property type="term" value="F:photoreceptor activity"/>
    <property type="evidence" value="ECO:0007669"/>
    <property type="project" value="UniProtKB-KW"/>
</dbReference>
<evidence type="ECO:0000256" key="13">
    <source>
        <dbReference type="ARBA" id="ARBA00023163"/>
    </source>
</evidence>
<evidence type="ECO:0000256" key="9">
    <source>
        <dbReference type="ARBA" id="ARBA00022991"/>
    </source>
</evidence>
<keyword evidence="11" id="KW-0238">DNA-binding</keyword>
<evidence type="ECO:0000256" key="11">
    <source>
        <dbReference type="ARBA" id="ARBA00023125"/>
    </source>
</evidence>
<keyword evidence="12" id="KW-0010">Activator</keyword>
<keyword evidence="13" id="KW-0804">Transcription</keyword>
<evidence type="ECO:0000256" key="3">
    <source>
        <dbReference type="ARBA" id="ARBA00022630"/>
    </source>
</evidence>
<evidence type="ECO:0000256" key="8">
    <source>
        <dbReference type="ARBA" id="ARBA00022833"/>
    </source>
</evidence>
<feature type="domain" description="PAS" evidence="16">
    <location>
        <begin position="191"/>
        <end position="213"/>
    </location>
</feature>
<evidence type="ECO:0000256" key="6">
    <source>
        <dbReference type="ARBA" id="ARBA00022737"/>
    </source>
</evidence>
<feature type="region of interest" description="Disordered" evidence="15">
    <location>
        <begin position="530"/>
        <end position="555"/>
    </location>
</feature>
<evidence type="ECO:0000256" key="7">
    <source>
        <dbReference type="ARBA" id="ARBA00022771"/>
    </source>
</evidence>
<sequence length="840" mass="89113">MLNGPPILAPGGGAEVLPAGLLDSPNSLASSWFANNGFAPQHSASSGCSPCPSPTVYDGYHSDTPQYSIPNCTAPFATNVNPYQGPLFPDPPPQISIPSPYSSDLIHASSSHTTPSANLLSGATQQALTTNHIPLTAPSALGLPVYSSTGFDVLSVLSRISNRPNPTIHLGPVDLSCSFAIADVRRHDCPIVYASPTFYRLTGYDEHEVLGRNCRFLQSPSGNVSKGEPRRFASPEAVGYMRKSIASFKECQTSLINYRKGGQAFINLVTVIPLRGGVHNTAEESDNVVYLVGFQVDLTDQPKRILEKLRDGTYCVDHESWVQNAALAGMGARGRHGQMMNPAVSKELRDLIADTRFTDSVVITTGTNISGGGGSSTTAPLPLPLFPTLSLLLLEVLPDFLLVLSLKGAFLYVAPSVRLVLGYEPHELVGKSISDVCHPADLVPLMRELKEGSSSGGVAQTRPQAPPSHPSPSVSATAVPRNRTSAPPVSQAPYVWLECRGRLHVEPGKGRKAIILSGRARWMPVVKLGSSSMSIPDDRTTENADSSPGSTGEPREFWALLSSQGTVLVASAGVRDVLGWGAGEVIGRNIWGMMGGESAGLKEQVEAELGRGDTTDSTDDPPLTILTASLAHKDTGLVPVRLVIYRTPKSQTHMSIVDASARAGFGVGTSMDVDAPLMHSSDASLFEELDTSRGSSWQYELQQLRFANQRLLEELNALEGVAGGSGAAGRSSMLGVPPASTMPLPSSSSGVASARIVTHSQPQALALPLQPQNQTHYAHFMHPIRPSDSPFQSQAHTSSLHTRDPPTSDWSSLKGAHGPHVRANPLKRTWGSGDGPTGRG</sequence>
<feature type="compositionally biased region" description="Polar residues" evidence="15">
    <location>
        <begin position="789"/>
        <end position="800"/>
    </location>
</feature>
<feature type="region of interest" description="Disordered" evidence="15">
    <location>
        <begin position="781"/>
        <end position="840"/>
    </location>
</feature>
<dbReference type="Pfam" id="PF13426">
    <property type="entry name" value="PAS_9"/>
    <property type="match status" value="1"/>
</dbReference>
<feature type="compositionally biased region" description="Polar residues" evidence="15">
    <location>
        <begin position="452"/>
        <end position="462"/>
    </location>
</feature>
<evidence type="ECO:0000256" key="4">
    <source>
        <dbReference type="ARBA" id="ARBA00022643"/>
    </source>
</evidence>
<dbReference type="GO" id="GO:0006355">
    <property type="term" value="P:regulation of DNA-templated transcription"/>
    <property type="evidence" value="ECO:0007669"/>
    <property type="project" value="InterPro"/>
</dbReference>
<protein>
    <submittedName>
        <fullName evidence="17">Unplaced genomic scaffold scaffold_69, whole genome shotgun sequence</fullName>
    </submittedName>
</protein>
<dbReference type="Pfam" id="PF00989">
    <property type="entry name" value="PAS"/>
    <property type="match status" value="1"/>
</dbReference>
<evidence type="ECO:0000313" key="18">
    <source>
        <dbReference type="Proteomes" id="UP000053820"/>
    </source>
</evidence>
<keyword evidence="6" id="KW-0677">Repeat</keyword>
<reference evidence="17 18" key="1">
    <citation type="submission" date="2014-04" db="EMBL/GenBank/DDBJ databases">
        <title>Evolutionary Origins and Diversification of the Mycorrhizal Mutualists.</title>
        <authorList>
            <consortium name="DOE Joint Genome Institute"/>
            <consortium name="Mycorrhizal Genomics Consortium"/>
            <person name="Kohler A."/>
            <person name="Kuo A."/>
            <person name="Nagy L.G."/>
            <person name="Floudas D."/>
            <person name="Copeland A."/>
            <person name="Barry K.W."/>
            <person name="Cichocki N."/>
            <person name="Veneault-Fourrey C."/>
            <person name="LaButti K."/>
            <person name="Lindquist E.A."/>
            <person name="Lipzen A."/>
            <person name="Lundell T."/>
            <person name="Morin E."/>
            <person name="Murat C."/>
            <person name="Riley R."/>
            <person name="Ohm R."/>
            <person name="Sun H."/>
            <person name="Tunlid A."/>
            <person name="Henrissat B."/>
            <person name="Grigoriev I.V."/>
            <person name="Hibbett D.S."/>
            <person name="Martin F."/>
        </authorList>
    </citation>
    <scope>NUCLEOTIDE SEQUENCE [LARGE SCALE GENOMIC DNA]</scope>
    <source>
        <strain evidence="17 18">MD-312</strain>
    </source>
</reference>
<dbReference type="OrthoDB" id="447251at2759"/>
<dbReference type="NCBIfam" id="TIGR00229">
    <property type="entry name" value="sensory_box"/>
    <property type="match status" value="1"/>
</dbReference>
<evidence type="ECO:0000256" key="12">
    <source>
        <dbReference type="ARBA" id="ARBA00023159"/>
    </source>
</evidence>
<dbReference type="PROSITE" id="PS50007">
    <property type="entry name" value="PIPLC_X_DOMAIN"/>
    <property type="match status" value="1"/>
</dbReference>
<evidence type="ECO:0000313" key="17">
    <source>
        <dbReference type="EMBL" id="KIJ58960.1"/>
    </source>
</evidence>
<dbReference type="EMBL" id="KN839903">
    <property type="protein sequence ID" value="KIJ58960.1"/>
    <property type="molecule type" value="Genomic_DNA"/>
</dbReference>
<evidence type="ECO:0000256" key="15">
    <source>
        <dbReference type="SAM" id="MobiDB-lite"/>
    </source>
</evidence>
<keyword evidence="2" id="KW-0716">Sensory transduction</keyword>
<dbReference type="InterPro" id="IPR000014">
    <property type="entry name" value="PAS"/>
</dbReference>
<gene>
    <name evidence="17" type="ORF">HYDPIDRAFT_101687</name>
</gene>
<evidence type="ECO:0000256" key="5">
    <source>
        <dbReference type="ARBA" id="ARBA00022723"/>
    </source>
</evidence>
<evidence type="ECO:0000259" key="16">
    <source>
        <dbReference type="PROSITE" id="PS50112"/>
    </source>
</evidence>